<dbReference type="EMBL" id="GBRH01273489">
    <property type="protein sequence ID" value="JAD24406.1"/>
    <property type="molecule type" value="Transcribed_RNA"/>
</dbReference>
<organism evidence="1">
    <name type="scientific">Arundo donax</name>
    <name type="common">Giant reed</name>
    <name type="synonym">Donax arundinaceus</name>
    <dbReference type="NCBI Taxonomy" id="35708"/>
    <lineage>
        <taxon>Eukaryota</taxon>
        <taxon>Viridiplantae</taxon>
        <taxon>Streptophyta</taxon>
        <taxon>Embryophyta</taxon>
        <taxon>Tracheophyta</taxon>
        <taxon>Spermatophyta</taxon>
        <taxon>Magnoliopsida</taxon>
        <taxon>Liliopsida</taxon>
        <taxon>Poales</taxon>
        <taxon>Poaceae</taxon>
        <taxon>PACMAD clade</taxon>
        <taxon>Arundinoideae</taxon>
        <taxon>Arundineae</taxon>
        <taxon>Arundo</taxon>
    </lineage>
</organism>
<accession>A0A0A8YEB0</accession>
<evidence type="ECO:0000313" key="1">
    <source>
        <dbReference type="EMBL" id="JAD24406.1"/>
    </source>
</evidence>
<dbReference type="AlphaFoldDB" id="A0A0A8YEB0"/>
<proteinExistence type="predicted"/>
<sequence>MNFQKTGHFHMRGIKLLLKLVRTKLIQVMY</sequence>
<reference evidence="1" key="1">
    <citation type="submission" date="2014-09" db="EMBL/GenBank/DDBJ databases">
        <authorList>
            <person name="Magalhaes I.L.F."/>
            <person name="Oliveira U."/>
            <person name="Santos F.R."/>
            <person name="Vidigal T.H.D.A."/>
            <person name="Brescovit A.D."/>
            <person name="Santos A.J."/>
        </authorList>
    </citation>
    <scope>NUCLEOTIDE SEQUENCE</scope>
    <source>
        <tissue evidence="1">Shoot tissue taken approximately 20 cm above the soil surface</tissue>
    </source>
</reference>
<name>A0A0A8YEB0_ARUDO</name>
<protein>
    <submittedName>
        <fullName evidence="1">Uncharacterized protein</fullName>
    </submittedName>
</protein>
<reference evidence="1" key="2">
    <citation type="journal article" date="2015" name="Data Brief">
        <title>Shoot transcriptome of the giant reed, Arundo donax.</title>
        <authorList>
            <person name="Barrero R.A."/>
            <person name="Guerrero F.D."/>
            <person name="Moolhuijzen P."/>
            <person name="Goolsby J.A."/>
            <person name="Tidwell J."/>
            <person name="Bellgard S.E."/>
            <person name="Bellgard M.I."/>
        </authorList>
    </citation>
    <scope>NUCLEOTIDE SEQUENCE</scope>
    <source>
        <tissue evidence="1">Shoot tissue taken approximately 20 cm above the soil surface</tissue>
    </source>
</reference>